<feature type="region of interest" description="Disordered" evidence="1">
    <location>
        <begin position="195"/>
        <end position="252"/>
    </location>
</feature>
<name>A0A524RRG3_9CHRO</name>
<protein>
    <submittedName>
        <fullName evidence="2">Endolysin</fullName>
    </submittedName>
</protein>
<gene>
    <name evidence="2" type="ORF">ERJ68_09360</name>
</gene>
<organism evidence="2 3">
    <name type="scientific">Aphanocapsa feldmannii 277cI</name>
    <dbReference type="NCBI Taxonomy" id="2507554"/>
    <lineage>
        <taxon>Bacteria</taxon>
        <taxon>Bacillati</taxon>
        <taxon>Cyanobacteriota</taxon>
        <taxon>Cyanophyceae</taxon>
        <taxon>Oscillatoriophycideae</taxon>
        <taxon>Chroococcales</taxon>
        <taxon>Microcystaceae</taxon>
        <taxon>Aphanocapsa</taxon>
    </lineage>
</organism>
<comment type="caution">
    <text evidence="2">The sequence shown here is derived from an EMBL/GenBank/DDBJ whole genome shotgun (WGS) entry which is preliminary data.</text>
</comment>
<proteinExistence type="predicted"/>
<dbReference type="Proteomes" id="UP000315454">
    <property type="component" value="Unassembled WGS sequence"/>
</dbReference>
<reference evidence="2 3" key="1">
    <citation type="journal article" date="2019" name="mSystems">
        <title>Life at home and on the roam: Genomic adaptions reflect the dual lifestyle of an intracellular, facultative symbiont.</title>
        <authorList>
            <person name="Burgsdorf I."/>
        </authorList>
    </citation>
    <scope>NUCLEOTIDE SEQUENCE [LARGE SCALE GENOMIC DNA]</scope>
    <source>
        <strain evidence="2">277cI</strain>
    </source>
</reference>
<dbReference type="AlphaFoldDB" id="A0A524RRG3"/>
<dbReference type="CDD" id="cd00736">
    <property type="entry name" value="lambda_lys-like"/>
    <property type="match status" value="1"/>
</dbReference>
<dbReference type="SUPFAM" id="SSF53955">
    <property type="entry name" value="Lysozyme-like"/>
    <property type="match status" value="1"/>
</dbReference>
<evidence type="ECO:0000313" key="2">
    <source>
        <dbReference type="EMBL" id="TGH18154.1"/>
    </source>
</evidence>
<feature type="compositionally biased region" description="Pro residues" evidence="1">
    <location>
        <begin position="239"/>
        <end position="252"/>
    </location>
</feature>
<feature type="compositionally biased region" description="Low complexity" evidence="1">
    <location>
        <begin position="220"/>
        <end position="238"/>
    </location>
</feature>
<dbReference type="InterPro" id="IPR023346">
    <property type="entry name" value="Lysozyme-like_dom_sf"/>
</dbReference>
<evidence type="ECO:0000313" key="3">
    <source>
        <dbReference type="Proteomes" id="UP000315454"/>
    </source>
</evidence>
<dbReference type="EMBL" id="SRMN01000198">
    <property type="protein sequence ID" value="TGH18154.1"/>
    <property type="molecule type" value="Genomic_DNA"/>
</dbReference>
<sequence length="252" mass="28029">MPPEVGAEWRLPGRARSLPPSMAYRSPLPKVIPFFEITPERRALLNTIRFAEGTWKNGNPVGYRVIYGGGLFHDLQRHPDRVVYRWPYSSAAAGAYQFLPGTWRMAQKAMRLGDFGPTAQDQAALFLIQKRGGLALADRGKMTTDLAAKLAPEWASFPTQAGRSYYGQPVKRFAQLRSFYRHNLALLRRDSRNWSPLPKGIAQPPPALLAAPPRPVSRTLLPLSMPAPPALSRRGTPSLPSPPPRPPRLPLN</sequence>
<accession>A0A524RRG3</accession>
<dbReference type="Gene3D" id="1.10.530.10">
    <property type="match status" value="1"/>
</dbReference>
<feature type="compositionally biased region" description="Pro residues" evidence="1">
    <location>
        <begin position="203"/>
        <end position="215"/>
    </location>
</feature>
<evidence type="ECO:0000256" key="1">
    <source>
        <dbReference type="SAM" id="MobiDB-lite"/>
    </source>
</evidence>